<evidence type="ECO:0000256" key="3">
    <source>
        <dbReference type="ARBA" id="ARBA00022538"/>
    </source>
</evidence>
<evidence type="ECO:0000256" key="4">
    <source>
        <dbReference type="ARBA" id="ARBA00022692"/>
    </source>
</evidence>
<reference evidence="14" key="1">
    <citation type="submission" date="2016-10" db="EMBL/GenBank/DDBJ databases">
        <authorList>
            <person name="Varghese N."/>
            <person name="Submissions S."/>
        </authorList>
    </citation>
    <scope>NUCLEOTIDE SEQUENCE [LARGE SCALE GENOMIC DNA]</scope>
    <source>
        <strain evidence="14">DSM 9751</strain>
    </source>
</reference>
<dbReference type="NCBIfam" id="NF001454">
    <property type="entry name" value="PRK00315.1"/>
    <property type="match status" value="1"/>
</dbReference>
<comment type="function">
    <text evidence="11">Part of the high-affinity ATP-driven potassium transport (or Kdp) system, which catalyzes the hydrolysis of ATP coupled with the electrogenic transport of potassium into the cytoplasm. This subunit acts as a catalytic chaperone that increases the ATP-binding affinity of the ATP-hydrolyzing subunit KdpB by the formation of a transient KdpB/KdpC/ATP ternary complex.</text>
</comment>
<dbReference type="HAMAP" id="MF_00276">
    <property type="entry name" value="KdpC"/>
    <property type="match status" value="1"/>
</dbReference>
<evidence type="ECO:0000256" key="8">
    <source>
        <dbReference type="ARBA" id="ARBA00022989"/>
    </source>
</evidence>
<keyword evidence="7 11" id="KW-0630">Potassium</keyword>
<dbReference type="RefSeq" id="WP_092311473.1">
    <property type="nucleotide sequence ID" value="NZ_FNTJ01000001.1"/>
</dbReference>
<accession>A0A1H4KN72</accession>
<keyword evidence="1 11" id="KW-0813">Transport</keyword>
<evidence type="ECO:0000256" key="12">
    <source>
        <dbReference type="SAM" id="MobiDB-lite"/>
    </source>
</evidence>
<dbReference type="PANTHER" id="PTHR30042:SF2">
    <property type="entry name" value="POTASSIUM-TRANSPORTING ATPASE KDPC SUBUNIT"/>
    <property type="match status" value="1"/>
</dbReference>
<gene>
    <name evidence="11" type="primary">kdpC</name>
    <name evidence="13" type="ORF">SAMN05216178_1413</name>
</gene>
<keyword evidence="10 11" id="KW-0472">Membrane</keyword>
<keyword evidence="6 11" id="KW-0067">ATP-binding</keyword>
<evidence type="ECO:0000256" key="5">
    <source>
        <dbReference type="ARBA" id="ARBA00022741"/>
    </source>
</evidence>
<organism evidence="13 14">
    <name type="scientific">Pseudomonas saponiphila</name>
    <dbReference type="NCBI Taxonomy" id="556534"/>
    <lineage>
        <taxon>Bacteria</taxon>
        <taxon>Pseudomonadati</taxon>
        <taxon>Pseudomonadota</taxon>
        <taxon>Gammaproteobacteria</taxon>
        <taxon>Pseudomonadales</taxon>
        <taxon>Pseudomonadaceae</taxon>
        <taxon>Pseudomonas</taxon>
    </lineage>
</organism>
<keyword evidence="8 11" id="KW-1133">Transmembrane helix</keyword>
<dbReference type="AlphaFoldDB" id="A0A1H4KN72"/>
<dbReference type="EMBL" id="FNTJ01000001">
    <property type="protein sequence ID" value="SEB59545.1"/>
    <property type="molecule type" value="Genomic_DNA"/>
</dbReference>
<dbReference type="GO" id="GO:0005886">
    <property type="term" value="C:plasma membrane"/>
    <property type="evidence" value="ECO:0007669"/>
    <property type="project" value="UniProtKB-SubCell"/>
</dbReference>
<dbReference type="Pfam" id="PF02669">
    <property type="entry name" value="KdpC"/>
    <property type="match status" value="1"/>
</dbReference>
<comment type="similarity">
    <text evidence="11">Belongs to the KdpC family.</text>
</comment>
<evidence type="ECO:0000313" key="13">
    <source>
        <dbReference type="EMBL" id="SEB59545.1"/>
    </source>
</evidence>
<keyword evidence="2 11" id="KW-1003">Cell membrane</keyword>
<evidence type="ECO:0000256" key="2">
    <source>
        <dbReference type="ARBA" id="ARBA00022475"/>
    </source>
</evidence>
<evidence type="ECO:0000256" key="6">
    <source>
        <dbReference type="ARBA" id="ARBA00022840"/>
    </source>
</evidence>
<keyword evidence="14" id="KW-1185">Reference proteome</keyword>
<evidence type="ECO:0000256" key="1">
    <source>
        <dbReference type="ARBA" id="ARBA00022448"/>
    </source>
</evidence>
<name>A0A1H4KN72_9PSED</name>
<feature type="transmembrane region" description="Helical" evidence="11">
    <location>
        <begin position="22"/>
        <end position="49"/>
    </location>
</feature>
<dbReference type="Proteomes" id="UP000198982">
    <property type="component" value="Unassembled WGS sequence"/>
</dbReference>
<dbReference type="InterPro" id="IPR003820">
    <property type="entry name" value="KdpC"/>
</dbReference>
<evidence type="ECO:0000256" key="9">
    <source>
        <dbReference type="ARBA" id="ARBA00023065"/>
    </source>
</evidence>
<protein>
    <recommendedName>
        <fullName evidence="11">Potassium-transporting ATPase KdpC subunit</fullName>
    </recommendedName>
    <alternativeName>
        <fullName evidence="11">ATP phosphohydrolase [potassium-transporting] C chain</fullName>
    </alternativeName>
    <alternativeName>
        <fullName evidence="11">Potassium-binding and translocating subunit C</fullName>
    </alternativeName>
    <alternativeName>
        <fullName evidence="11">Potassium-translocating ATPase C chain</fullName>
    </alternativeName>
</protein>
<dbReference type="PANTHER" id="PTHR30042">
    <property type="entry name" value="POTASSIUM-TRANSPORTING ATPASE C CHAIN"/>
    <property type="match status" value="1"/>
</dbReference>
<evidence type="ECO:0000256" key="11">
    <source>
        <dbReference type="HAMAP-Rule" id="MF_00276"/>
    </source>
</evidence>
<keyword evidence="3 11" id="KW-0633">Potassium transport</keyword>
<evidence type="ECO:0000256" key="7">
    <source>
        <dbReference type="ARBA" id="ARBA00022958"/>
    </source>
</evidence>
<comment type="subunit">
    <text evidence="11">The system is composed of three essential subunits: KdpA, KdpB and KdpC.</text>
</comment>
<evidence type="ECO:0000256" key="10">
    <source>
        <dbReference type="ARBA" id="ARBA00023136"/>
    </source>
</evidence>
<evidence type="ECO:0000313" key="14">
    <source>
        <dbReference type="Proteomes" id="UP000198982"/>
    </source>
</evidence>
<dbReference type="GO" id="GO:0005524">
    <property type="term" value="F:ATP binding"/>
    <property type="evidence" value="ECO:0007669"/>
    <property type="project" value="UniProtKB-UniRule"/>
</dbReference>
<keyword evidence="5 11" id="KW-0547">Nucleotide-binding</keyword>
<keyword evidence="4 11" id="KW-0812">Transmembrane</keyword>
<keyword evidence="9 11" id="KW-0406">Ion transport</keyword>
<dbReference type="PIRSF" id="PIRSF001296">
    <property type="entry name" value="K_ATPase_KdpC"/>
    <property type="match status" value="1"/>
</dbReference>
<feature type="region of interest" description="Disordered" evidence="12">
    <location>
        <begin position="81"/>
        <end position="111"/>
    </location>
</feature>
<dbReference type="NCBIfam" id="TIGR00681">
    <property type="entry name" value="kdpC"/>
    <property type="match status" value="1"/>
</dbReference>
<proteinExistence type="inferred from homology"/>
<sequence length="227" mass="24001">MTTQMQTQDTPVVLFQGLLRPVLVSAVFFMLLTGLAYPLATTLLANLLFPFQAQGSLVQRDGLVVGSKLIGQSFNRPEYFQGRPSMTLGSDPLDPSKSVPQPYNAGASGASNLGPTSQKLLDSVAARVSAYRQLNGLAADIPVPVDAVTASASGLDPHISLANAQLQLNRVARLRNLPPAELQALLQAHSESRTFGLLGEPRVNVLQLNLALDAQAPLHSSPVAASE</sequence>
<comment type="subcellular location">
    <subcellularLocation>
        <location evidence="11">Cell membrane</location>
        <topology evidence="11">Single-pass membrane protein</topology>
    </subcellularLocation>
</comment>
<dbReference type="GO" id="GO:0008556">
    <property type="term" value="F:P-type potassium transmembrane transporter activity"/>
    <property type="evidence" value="ECO:0007669"/>
    <property type="project" value="InterPro"/>
</dbReference>